<feature type="transmembrane region" description="Helical" evidence="6">
    <location>
        <begin position="176"/>
        <end position="200"/>
    </location>
</feature>
<gene>
    <name evidence="9" type="ORF">STA1M1_15720</name>
</gene>
<feature type="domain" description="Methyl-accepting transducer" evidence="7">
    <location>
        <begin position="567"/>
        <end position="796"/>
    </location>
</feature>
<dbReference type="Proteomes" id="UP001144205">
    <property type="component" value="Unassembled WGS sequence"/>
</dbReference>
<accession>A0ABQ5LSI7</accession>
<evidence type="ECO:0000259" key="7">
    <source>
        <dbReference type="PROSITE" id="PS50111"/>
    </source>
</evidence>
<keyword evidence="6" id="KW-0472">Membrane</keyword>
<evidence type="ECO:0000256" key="4">
    <source>
        <dbReference type="SAM" id="Coils"/>
    </source>
</evidence>
<organism evidence="9 10">
    <name type="scientific">Sinisalibacter aestuarii</name>
    <dbReference type="NCBI Taxonomy" id="2949426"/>
    <lineage>
        <taxon>Bacteria</taxon>
        <taxon>Pseudomonadati</taxon>
        <taxon>Pseudomonadota</taxon>
        <taxon>Alphaproteobacteria</taxon>
        <taxon>Rhodobacterales</taxon>
        <taxon>Roseobacteraceae</taxon>
        <taxon>Sinisalibacter</taxon>
    </lineage>
</organism>
<feature type="region of interest" description="Disordered" evidence="5">
    <location>
        <begin position="812"/>
        <end position="861"/>
    </location>
</feature>
<feature type="domain" description="HAMP" evidence="8">
    <location>
        <begin position="198"/>
        <end position="251"/>
    </location>
</feature>
<dbReference type="InterPro" id="IPR051310">
    <property type="entry name" value="MCP_chemotaxis"/>
</dbReference>
<evidence type="ECO:0000256" key="5">
    <source>
        <dbReference type="SAM" id="MobiDB-lite"/>
    </source>
</evidence>
<keyword evidence="10" id="KW-1185">Reference proteome</keyword>
<name>A0ABQ5LSI7_9RHOB</name>
<keyword evidence="6" id="KW-1133">Transmembrane helix</keyword>
<dbReference type="Gene3D" id="6.10.340.10">
    <property type="match status" value="1"/>
</dbReference>
<dbReference type="PROSITE" id="PS50111">
    <property type="entry name" value="CHEMOTAXIS_TRANSDUC_2"/>
    <property type="match status" value="1"/>
</dbReference>
<dbReference type="SMART" id="SM00283">
    <property type="entry name" value="MA"/>
    <property type="match status" value="1"/>
</dbReference>
<dbReference type="Pfam" id="PF00672">
    <property type="entry name" value="HAMP"/>
    <property type="match status" value="2"/>
</dbReference>
<dbReference type="Gene3D" id="3.30.450.20">
    <property type="entry name" value="PAS domain"/>
    <property type="match status" value="2"/>
</dbReference>
<dbReference type="PROSITE" id="PS50885">
    <property type="entry name" value="HAMP"/>
    <property type="match status" value="2"/>
</dbReference>
<dbReference type="SUPFAM" id="SSF158472">
    <property type="entry name" value="HAMP domain-like"/>
    <property type="match status" value="1"/>
</dbReference>
<dbReference type="Pfam" id="PF00015">
    <property type="entry name" value="MCPsignal"/>
    <property type="match status" value="1"/>
</dbReference>
<keyword evidence="3" id="KW-0807">Transducer</keyword>
<evidence type="ECO:0000256" key="3">
    <source>
        <dbReference type="PROSITE-ProRule" id="PRU00284"/>
    </source>
</evidence>
<dbReference type="SUPFAM" id="SSF55785">
    <property type="entry name" value="PYP-like sensor domain (PAS domain)"/>
    <property type="match status" value="1"/>
</dbReference>
<feature type="coiled-coil region" evidence="4">
    <location>
        <begin position="494"/>
        <end position="521"/>
    </location>
</feature>
<keyword evidence="1" id="KW-0145">Chemotaxis</keyword>
<feature type="transmembrane region" description="Helical" evidence="6">
    <location>
        <begin position="16"/>
        <end position="39"/>
    </location>
</feature>
<evidence type="ECO:0000313" key="10">
    <source>
        <dbReference type="Proteomes" id="UP001144205"/>
    </source>
</evidence>
<comment type="similarity">
    <text evidence="2">Belongs to the methyl-accepting chemotaxis (MCP) protein family.</text>
</comment>
<proteinExistence type="inferred from homology"/>
<dbReference type="PRINTS" id="PR00260">
    <property type="entry name" value="CHEMTRNSDUCR"/>
</dbReference>
<feature type="region of interest" description="Disordered" evidence="5">
    <location>
        <begin position="579"/>
        <end position="601"/>
    </location>
</feature>
<dbReference type="SUPFAM" id="SSF58104">
    <property type="entry name" value="Methyl-accepting chemotaxis protein (MCP) signaling domain"/>
    <property type="match status" value="1"/>
</dbReference>
<dbReference type="SMART" id="SM00304">
    <property type="entry name" value="HAMP"/>
    <property type="match status" value="2"/>
</dbReference>
<dbReference type="CDD" id="cd11386">
    <property type="entry name" value="MCP_signal"/>
    <property type="match status" value="1"/>
</dbReference>
<keyword evidence="6" id="KW-0812">Transmembrane</keyword>
<keyword evidence="4" id="KW-0175">Coiled coil</keyword>
<dbReference type="InterPro" id="IPR035965">
    <property type="entry name" value="PAS-like_dom_sf"/>
</dbReference>
<evidence type="ECO:0000256" key="6">
    <source>
        <dbReference type="SAM" id="Phobius"/>
    </source>
</evidence>
<feature type="compositionally biased region" description="Acidic residues" evidence="5">
    <location>
        <begin position="852"/>
        <end position="861"/>
    </location>
</feature>
<reference evidence="9" key="1">
    <citation type="journal article" date="2023" name="Int. J. Syst. Evol. Microbiol.">
        <title>Sinisalibacter aestuarii sp. nov., isolated from estuarine sediment of the Arakawa River.</title>
        <authorList>
            <person name="Arafat S.T."/>
            <person name="Hirano S."/>
            <person name="Sato A."/>
            <person name="Takeuchi K."/>
            <person name="Yasuda T."/>
            <person name="Terahara T."/>
            <person name="Hamada M."/>
            <person name="Kobayashi T."/>
        </authorList>
    </citation>
    <scope>NUCLEOTIDE SEQUENCE</scope>
    <source>
        <strain evidence="9">B-399</strain>
    </source>
</reference>
<dbReference type="CDD" id="cd06225">
    <property type="entry name" value="HAMP"/>
    <property type="match status" value="1"/>
</dbReference>
<evidence type="ECO:0000256" key="1">
    <source>
        <dbReference type="ARBA" id="ARBA00022500"/>
    </source>
</evidence>
<evidence type="ECO:0000313" key="9">
    <source>
        <dbReference type="EMBL" id="GKY87703.1"/>
    </source>
</evidence>
<comment type="caution">
    <text evidence="9">The sequence shown here is derived from an EMBL/GenBank/DDBJ whole genome shotgun (WGS) entry which is preliminary data.</text>
</comment>
<dbReference type="EMBL" id="BROH01000003">
    <property type="protein sequence ID" value="GKY87703.1"/>
    <property type="molecule type" value="Genomic_DNA"/>
</dbReference>
<feature type="domain" description="HAMP" evidence="8">
    <location>
        <begin position="510"/>
        <end position="562"/>
    </location>
</feature>
<dbReference type="PANTHER" id="PTHR43531:SF11">
    <property type="entry name" value="METHYL-ACCEPTING CHEMOTAXIS PROTEIN 3"/>
    <property type="match status" value="1"/>
</dbReference>
<sequence length="861" mass="91541">MAETAPNAGRFRWNSIFVRLGLLVAGCAICMAGLTSWAYSRSSARLVETEIARTGAAINGLLTHALADAVMARAAGPVQREFDVLVEAQEADTRFALALDAQGAVLSAQGTAPADEAALTALARRAMAAGQVVSSGDGLMIAQPVLNAITGAASGAIATSWTAEFALAEATRLQRITIAAVSLAILLAAAAMMAVFHRWVTRPMEALAQSVDRMADDDLTVRLDQARRQDELGDIGRALRTLCDRLVTSRTEARENRFRGTAFASSSAALMMVDADLRITSMNRTLQDILTRYAEDFRRVTPDFDPARVLGQEMDTFHTPELRARVRAILLDPAQLPYKADLAIGDVRFALVINRVVNMAGEMEGFVVEWNDVTTQFMNRAILSAIDANQVKAEFCLDGSLLNANDHFAACLDAPLASLPGRTRDDLFVFGADPAGDSDNVVDRVGSGESVFGTFRVRRADGSEGVIDGGFIPVFDARKRLLRVVLIGTDRTGAHHALAQAEAARHQMQEAQARVVDTLRNGLESLAGGDLTNRIAEAFPQEYERLRDDFNLALDRLQDAMRGVVDNAELIRGEASEISSAADDLSARTERQAATPEQTASALDQLTSSVKSAADGAAHVSELVETARENAVSSGAVVREAVEAMGEIESSSQQISKITGVIDDIAFQTNLLALNAGVEAARAGEAGRGFAVVASEVRALAQRSSEAAREINALISASGGQVRRGVDLVDQAGAALKGIVDSVKEISRNVSEIAVSSREQSAGLAEINEAVNQLDQVTQQNAAMFEETTAASHALTREAETLTATMAQFQTGAAPRDRGNVVEAEFSSRRSAPAPEAQPAILTAGGVPAPEAPEDDGWDEF</sequence>
<evidence type="ECO:0000256" key="2">
    <source>
        <dbReference type="ARBA" id="ARBA00029447"/>
    </source>
</evidence>
<dbReference type="InterPro" id="IPR004090">
    <property type="entry name" value="Chemotax_Me-accpt_rcpt"/>
</dbReference>
<dbReference type="RefSeq" id="WP_281841680.1">
    <property type="nucleotide sequence ID" value="NZ_BROH01000003.1"/>
</dbReference>
<dbReference type="Gene3D" id="1.10.287.950">
    <property type="entry name" value="Methyl-accepting chemotaxis protein"/>
    <property type="match status" value="1"/>
</dbReference>
<evidence type="ECO:0000259" key="8">
    <source>
        <dbReference type="PROSITE" id="PS50885"/>
    </source>
</evidence>
<evidence type="ECO:0008006" key="11">
    <source>
        <dbReference type="Google" id="ProtNLM"/>
    </source>
</evidence>
<dbReference type="InterPro" id="IPR004089">
    <property type="entry name" value="MCPsignal_dom"/>
</dbReference>
<dbReference type="PANTHER" id="PTHR43531">
    <property type="entry name" value="PROTEIN ICFG"/>
    <property type="match status" value="1"/>
</dbReference>
<protein>
    <recommendedName>
        <fullName evidence="11">HAMP domain-containing protein</fullName>
    </recommendedName>
</protein>
<dbReference type="InterPro" id="IPR003660">
    <property type="entry name" value="HAMP_dom"/>
</dbReference>